<gene>
    <name evidence="2" type="ORF">UFOPK3752_00569</name>
    <name evidence="3" type="ORF">UFOPK4150_02109</name>
</gene>
<feature type="domain" description="DUF6504" evidence="1">
    <location>
        <begin position="2"/>
        <end position="139"/>
    </location>
</feature>
<accession>A0A6J7ISS2</accession>
<evidence type="ECO:0000259" key="1">
    <source>
        <dbReference type="Pfam" id="PF20114"/>
    </source>
</evidence>
<name>A0A6J7ISS2_9ZZZZ</name>
<evidence type="ECO:0000313" key="3">
    <source>
        <dbReference type="EMBL" id="CAB5039016.1"/>
    </source>
</evidence>
<protein>
    <submittedName>
        <fullName evidence="2">Unannotated protein</fullName>
    </submittedName>
</protein>
<dbReference type="Pfam" id="PF20114">
    <property type="entry name" value="DUF6504"/>
    <property type="match status" value="1"/>
</dbReference>
<dbReference type="InterPro" id="IPR045443">
    <property type="entry name" value="DUF6504"/>
</dbReference>
<dbReference type="EMBL" id="CAFBND010000015">
    <property type="protein sequence ID" value="CAB4933217.1"/>
    <property type="molecule type" value="Genomic_DNA"/>
</dbReference>
<proteinExistence type="predicted"/>
<evidence type="ECO:0000313" key="2">
    <source>
        <dbReference type="EMBL" id="CAB4933217.1"/>
    </source>
</evidence>
<dbReference type="EMBL" id="CAFBPU010000060">
    <property type="protein sequence ID" value="CAB5039016.1"/>
    <property type="molecule type" value="Genomic_DNA"/>
</dbReference>
<dbReference type="AlphaFoldDB" id="A0A6J7ISS2"/>
<reference evidence="2" key="1">
    <citation type="submission" date="2020-05" db="EMBL/GenBank/DDBJ databases">
        <authorList>
            <person name="Chiriac C."/>
            <person name="Salcher M."/>
            <person name="Ghai R."/>
            <person name="Kavagutti S V."/>
        </authorList>
    </citation>
    <scope>NUCLEOTIDE SEQUENCE</scope>
</reference>
<sequence>MRVYGEVIDVRTDVRTEAGAGVGAGAGRFGAPAQFLWRGRVYLVRDVLAQWIELGNWWSVRGGSMSPGSDVRSIRQSDQSVAAAVRAVECEVWRVEAARGRNASPGVYDLVHEVPAHDWGRPDVDVGRGHDRWRLARALD</sequence>
<organism evidence="2">
    <name type="scientific">freshwater metagenome</name>
    <dbReference type="NCBI Taxonomy" id="449393"/>
    <lineage>
        <taxon>unclassified sequences</taxon>
        <taxon>metagenomes</taxon>
        <taxon>ecological metagenomes</taxon>
    </lineage>
</organism>